<dbReference type="PANTHER" id="PTHR22878">
    <property type="entry name" value="DYNEIN HEAVY CHAIN 6, AXONEMAL-LIKE-RELATED"/>
    <property type="match status" value="1"/>
</dbReference>
<keyword evidence="15" id="KW-0966">Cell projection</keyword>
<dbReference type="InterPro" id="IPR024317">
    <property type="entry name" value="Dynein_heavy_chain_D4_dom"/>
</dbReference>
<feature type="non-terminal residue" evidence="27">
    <location>
        <position position="3992"/>
    </location>
</feature>
<dbReference type="InterPro" id="IPR041228">
    <property type="entry name" value="Dynein_C"/>
</dbReference>
<dbReference type="Gene3D" id="1.20.1270.280">
    <property type="match status" value="1"/>
</dbReference>
<dbReference type="InterPro" id="IPR042222">
    <property type="entry name" value="Dynein_2_N"/>
</dbReference>
<dbReference type="FunFam" id="1.10.8.720:FF:000001">
    <property type="entry name" value="dynein heavy chain 7, axonemal"/>
    <property type="match status" value="1"/>
</dbReference>
<evidence type="ECO:0000256" key="6">
    <source>
        <dbReference type="ARBA" id="ARBA00022737"/>
    </source>
</evidence>
<evidence type="ECO:0000256" key="1">
    <source>
        <dbReference type="ARBA" id="ARBA00004230"/>
    </source>
</evidence>
<evidence type="ECO:0000259" key="21">
    <source>
        <dbReference type="Pfam" id="PF12780"/>
    </source>
</evidence>
<dbReference type="GO" id="GO:0008569">
    <property type="term" value="F:minus-end-directed microtubule motor activity"/>
    <property type="evidence" value="ECO:0007669"/>
    <property type="project" value="InterPro"/>
</dbReference>
<name>A0A7L3T6J7_RISTR</name>
<keyword evidence="7" id="KW-0547">Nucleotide-binding</keyword>
<feature type="coiled-coil region" evidence="16">
    <location>
        <begin position="2733"/>
        <end position="2774"/>
    </location>
</feature>
<evidence type="ECO:0000256" key="12">
    <source>
        <dbReference type="ARBA" id="ARBA00023069"/>
    </source>
</evidence>
<dbReference type="Pfam" id="PF08393">
    <property type="entry name" value="DHC_N2"/>
    <property type="match status" value="1"/>
</dbReference>
<evidence type="ECO:0000256" key="4">
    <source>
        <dbReference type="ARBA" id="ARBA00022490"/>
    </source>
</evidence>
<dbReference type="FunFam" id="3.40.50.300:FF:001145">
    <property type="entry name" value="Putative dynein heavy chain"/>
    <property type="match status" value="1"/>
</dbReference>
<dbReference type="InterPro" id="IPR026983">
    <property type="entry name" value="DHC"/>
</dbReference>
<dbReference type="FunFam" id="3.40.50.300:FF:001328">
    <property type="entry name" value="Dynein heavy chain 6, axonemal"/>
    <property type="match status" value="1"/>
</dbReference>
<dbReference type="Gene3D" id="1.10.287.2620">
    <property type="match status" value="1"/>
</dbReference>
<dbReference type="GO" id="GO:0005874">
    <property type="term" value="C:microtubule"/>
    <property type="evidence" value="ECO:0007669"/>
    <property type="project" value="UniProtKB-KW"/>
</dbReference>
<dbReference type="FunFam" id="1.10.472.130:FF:000006">
    <property type="entry name" value="Dynein axonemal heavy chain 1"/>
    <property type="match status" value="1"/>
</dbReference>
<feature type="non-terminal residue" evidence="27">
    <location>
        <position position="1"/>
    </location>
</feature>
<dbReference type="FunFam" id="3.10.490.20:FF:000001">
    <property type="entry name" value="dynein heavy chain 7, axonemal"/>
    <property type="match status" value="1"/>
</dbReference>
<dbReference type="FunFam" id="1.10.287.2620:FF:000002">
    <property type="entry name" value="Dynein heavy chain 2, axonemal"/>
    <property type="match status" value="1"/>
</dbReference>
<evidence type="ECO:0000256" key="11">
    <source>
        <dbReference type="ARBA" id="ARBA00023054"/>
    </source>
</evidence>
<dbReference type="Pfam" id="PF12781">
    <property type="entry name" value="AAA_9"/>
    <property type="match status" value="1"/>
</dbReference>
<feature type="domain" description="Dynein heavy chain AAA module D4" evidence="21">
    <location>
        <begin position="2215"/>
        <end position="2476"/>
    </location>
</feature>
<dbReference type="Pfam" id="PF12775">
    <property type="entry name" value="AAA_7"/>
    <property type="match status" value="1"/>
</dbReference>
<dbReference type="InterPro" id="IPR043157">
    <property type="entry name" value="Dynein_AAA1S"/>
</dbReference>
<evidence type="ECO:0000259" key="18">
    <source>
        <dbReference type="Pfam" id="PF08393"/>
    </source>
</evidence>
<evidence type="ECO:0000256" key="3">
    <source>
        <dbReference type="ARBA" id="ARBA00008887"/>
    </source>
</evidence>
<keyword evidence="5" id="KW-0493">Microtubule</keyword>
<dbReference type="Pfam" id="PF17857">
    <property type="entry name" value="AAA_lid_1"/>
    <property type="match status" value="1"/>
</dbReference>
<dbReference type="GO" id="GO:0005858">
    <property type="term" value="C:axonemal dynein complex"/>
    <property type="evidence" value="ECO:0007669"/>
    <property type="project" value="UniProtKB-ARBA"/>
</dbReference>
<dbReference type="EMBL" id="VZUC01000119">
    <property type="protein sequence ID" value="NXV34701.1"/>
    <property type="molecule type" value="Genomic_DNA"/>
</dbReference>
<keyword evidence="10" id="KW-0243">Dynein</keyword>
<dbReference type="Gene3D" id="1.10.8.1220">
    <property type="match status" value="1"/>
</dbReference>
<dbReference type="Pfam" id="PF12774">
    <property type="entry name" value="AAA_6"/>
    <property type="match status" value="1"/>
</dbReference>
<evidence type="ECO:0000256" key="16">
    <source>
        <dbReference type="SAM" id="Coils"/>
    </source>
</evidence>
<evidence type="ECO:0000259" key="25">
    <source>
        <dbReference type="Pfam" id="PF18198"/>
    </source>
</evidence>
<evidence type="ECO:0000259" key="22">
    <source>
        <dbReference type="Pfam" id="PF12781"/>
    </source>
</evidence>
<evidence type="ECO:0000259" key="20">
    <source>
        <dbReference type="Pfam" id="PF12777"/>
    </source>
</evidence>
<evidence type="ECO:0000256" key="9">
    <source>
        <dbReference type="ARBA" id="ARBA00022846"/>
    </source>
</evidence>
<keyword evidence="11 16" id="KW-0175">Coiled coil</keyword>
<evidence type="ECO:0000256" key="2">
    <source>
        <dbReference type="ARBA" id="ARBA00004430"/>
    </source>
</evidence>
<dbReference type="GO" id="GO:0031514">
    <property type="term" value="C:motile cilium"/>
    <property type="evidence" value="ECO:0007669"/>
    <property type="project" value="UniProtKB-SubCell"/>
</dbReference>
<evidence type="ECO:0000259" key="17">
    <source>
        <dbReference type="Pfam" id="PF03028"/>
    </source>
</evidence>
<protein>
    <submittedName>
        <fullName evidence="27">DYH1 protein</fullName>
    </submittedName>
</protein>
<dbReference type="Pfam" id="PF18198">
    <property type="entry name" value="AAA_lid_11"/>
    <property type="match status" value="1"/>
</dbReference>
<dbReference type="Gene3D" id="1.20.920.30">
    <property type="match status" value="1"/>
</dbReference>
<evidence type="ECO:0000259" key="24">
    <source>
        <dbReference type="Pfam" id="PF17857"/>
    </source>
</evidence>
<evidence type="ECO:0000256" key="5">
    <source>
        <dbReference type="ARBA" id="ARBA00022701"/>
    </source>
</evidence>
<dbReference type="FunFam" id="1.10.8.1220:FF:000001">
    <property type="entry name" value="Dynein axonemal heavy chain 5"/>
    <property type="match status" value="1"/>
</dbReference>
<dbReference type="GO" id="GO:0051959">
    <property type="term" value="F:dynein light intermediate chain binding"/>
    <property type="evidence" value="ECO:0007669"/>
    <property type="project" value="InterPro"/>
</dbReference>
<dbReference type="Gene3D" id="1.10.8.720">
    <property type="entry name" value="Region D6 of dynein motor"/>
    <property type="match status" value="1"/>
</dbReference>
<dbReference type="InterPro" id="IPR041658">
    <property type="entry name" value="AAA_lid_11"/>
</dbReference>
<dbReference type="GO" id="GO:0045505">
    <property type="term" value="F:dynein intermediate chain binding"/>
    <property type="evidence" value="ECO:0007669"/>
    <property type="project" value="InterPro"/>
</dbReference>
<dbReference type="InterPro" id="IPR042219">
    <property type="entry name" value="AAA_lid_11_sf"/>
</dbReference>
<dbReference type="GO" id="GO:0003341">
    <property type="term" value="P:cilium movement"/>
    <property type="evidence" value="ECO:0007669"/>
    <property type="project" value="UniProtKB-ARBA"/>
</dbReference>
<dbReference type="GO" id="GO:0005524">
    <property type="term" value="F:ATP binding"/>
    <property type="evidence" value="ECO:0007669"/>
    <property type="project" value="UniProtKB-KW"/>
</dbReference>
<dbReference type="FunFam" id="1.20.140.100:FF:000004">
    <property type="entry name" value="Dynein axonemal heavy chain 6"/>
    <property type="match status" value="1"/>
</dbReference>
<feature type="domain" description="Dynein heavy chain coiled coil stalk" evidence="20">
    <location>
        <begin position="2827"/>
        <end position="2884"/>
    </location>
</feature>
<dbReference type="FunFam" id="3.40.50.300:FF:000362">
    <property type="entry name" value="Dynein, axonemal, heavy chain 6"/>
    <property type="match status" value="1"/>
</dbReference>
<feature type="domain" description="Dynein heavy chain hydrolytic ATP-binding dynein motor region" evidence="19">
    <location>
        <begin position="1199"/>
        <end position="1525"/>
    </location>
</feature>
<evidence type="ECO:0000256" key="13">
    <source>
        <dbReference type="ARBA" id="ARBA00023175"/>
    </source>
</evidence>
<evidence type="ECO:0000313" key="27">
    <source>
        <dbReference type="EMBL" id="NXV34701.1"/>
    </source>
</evidence>
<dbReference type="FunFam" id="1.20.920.30:FF:000005">
    <property type="entry name" value="Dynein, axonemal, heavy chain 2"/>
    <property type="match status" value="1"/>
</dbReference>
<evidence type="ECO:0000256" key="15">
    <source>
        <dbReference type="ARBA" id="ARBA00023273"/>
    </source>
</evidence>
<dbReference type="Pfam" id="PF12777">
    <property type="entry name" value="MT"/>
    <property type="match status" value="2"/>
</dbReference>
<dbReference type="InterPro" id="IPR024743">
    <property type="entry name" value="Dynein_HC_stalk"/>
</dbReference>
<keyword evidence="13" id="KW-0505">Motor protein</keyword>
<keyword evidence="9" id="KW-0282">Flagellum</keyword>
<dbReference type="Pfam" id="PF03028">
    <property type="entry name" value="Dynein_heavy"/>
    <property type="match status" value="1"/>
</dbReference>
<feature type="domain" description="Dynein heavy chain region D6 P-loop" evidence="17">
    <location>
        <begin position="3396"/>
        <end position="3509"/>
    </location>
</feature>
<dbReference type="Gene3D" id="3.10.490.20">
    <property type="match status" value="1"/>
</dbReference>
<sequence>GRAPLLSCQYWVPRVCLLFLAEDPQVFAQRVAFANSLRKKTQALLLYHLYVDCMPTDGLNSISEKSLQKMKLLAMHTPKLKKEERVLDYMCCLEKEVRLDYEHTMNRLSFDRVITSKPQMFSYVTLPDKEEKKVPEKGLICIPDYPFDERQAYFNSVSLLTRPEVILLLTQVQDECNKAAAMSLFNSTLANHVCLEEFEQIQTQTFTQVQMFLKDTWIHTLKTAVKSNLRHAGKDWYNLEQSHWDVYQMSKLHKLMTRIKLMLQDSLRYLVQNSLISFTQLLLDACHGILNCSQDMEWGDDLINSPYRPQRSPLFVTDLVLDSSGVHFSPPVESFEKSLISLFEEGILVTHTVPQLEKYVLENILITDTLLLDSVGLHEPEVEELREAMQSAIQKALIPLQAYAKRYEKFLELNNNDIQYFLRDYKEQCPPAQEVMSIVNMHLSEKENLENTVPSSIVIGPFHVSVEVVKQNLSEKYKALATSMLDILAENLHLQVEDICDAYKAVSCKMHEKPNSIEELAELREWMKGVPEQLAVQEELIREVTEDYKVMEEFLYNLTEEDFNDMWTASYWPLKITMQAESIRLQHLEDEDKFRKIQVMDQNGFQDKLEEMELTVCGFSVQVDVNQAHELADKAREVRKQLKELQNLAILYNNRERIFGMKVTNYSKLSRMVKDFQPYCDLWTTVSDWMQWYESWMNDPLMEIQAEQLEKNVNDSFKTMQRCVKQFKDSPACQDVAMEFRGKIEDFRLYVPLIQGLHNPGMRNRHWEMLSEDIHINIKLEPSLSVGRCLDMNLLDHIESITKVAEIAGKEYAIENALNKMESDWNSVLFTVMLYKDTDTFILKNTDEVSQLLDEHIVMIQSMSFSPFKKPFEERMNAWENKLKMTQDVLEEWLNCQRSWLYLEPIFRSEDIKRQLPLESQRYQAMDGDWRNIMKNANENPEVISLCPDPTLLENLQKCNKLLELVQKGLSEYLETKRGAFPRFYFLSDDELLEILSQTKDPTAVQPHLRKCFENIAQLLFQEDLQITHMYSAEGEEVKLFLPIYPTDNVEDWLLEVEKSMKATVRDNIERSIGVYPETPRTTWVLEWPGQVVIAGCQIFWTKEVSEALEAGDLSSRLFPQLCTQLGNLVALVRGKLSKTQRAVLAALIVIEVHAKDVAAKLIEENVTSMNDFEWISQLRYYWTQGDLYIRAVNAEFIYGYEYLGNSGRLVITPLTDRCYLTLTGALHLKFGGAPAGPAGTGKTETTKDLGKALAIQTVVFNCSDQLDFMAMGKFFKGLASSGAWACFDEFNRIDIEVLSVVAQQITTIQKAQQQRVDRFMFEGTEIPLVPSCAVFITMNPGYAGRTELPDNLKALFRPVAMMVPDYSMIAEISLYSFGFNEAKILAKKITTTFKLLSEQLSTQDHYDFGMRAVKTVISTAGNLKRENPTMNEELICLRAIRDANVPKFLQDDLKLFSGIVSDLFPKIREKPVDYGILEEAIRKSCIKGNLKDVDGFVTKCIQLYETTVVRHGLMLVGPTGSGKTKSYEVLAAAMTSLKGQPAASGGNYEAVSYFVLNPKSITMGQLYGEFNLLTHEWTDGILSSLIRRGAADTDTIKKWYMFDGPVDALWIENMNTVLDDNKKLCLSSGEIIKLTESMTMMFEVQDLAVASPATVSRCGMVYLEPSILGLEPFIECWLQNIPGIMRPFSQQLASLFRRFLKEAISFVQRFVKEIIASTDSNLTRSLFTLLECLFQPFIPIEGIKSIPQEKAARIGELIEPWFIFALIWSVGATGDSQGRMAFSSWLREKMEKEKIQLLFPEEGLVYDYKLYDAGLSSAEDDLDEEVVKEVCWEKWLDSSAKFTMVPDTNYCDIIVPTMNTVRMAHLLELLLTNHKPVLCIGPTGTGKTLTITDKLLKKLPPRYVTHFLMFSARTSANQTQDLIDSKLDKRQVSRKGVFGPPVGRYFIFFIDDLNMPMLETYGAQPPIELLRQWMDHQGWYDRKQIGTFKKLVDINFICAMGPPGGGRNAVTPRLTRHFNYLSFTEMEESSKKAIFSTILGSWMGKFCRQLPPSPPVAAGALAVKDLNEPLVDATICVYLTITSELLPTPAKSHYTFNLRDLSKVFQGMLMAEPSKIEDKVALLRLWYHESCRVFCDRLVSKEDRTWFDNLMKNMMEELGTTFEEVIPSQPVLFGDFMEPGANIKLYQPINSQEKLKVVIEDYLEEYNQINTPELKLVLFMDAIQHICRISRILRQAPGNALLLGVGGSGRQSLTRLASHMADYECFQIELSKNYGITEWRDDVRKIMMKAGLQSLPKTFLFVDTQIKNESFLEDINNLLNSGDIPNIYNPDDQEEIMTAMKPVVRDLGQQPTKASLMAAYTGRVRSNIHMVLCMSPIGEVFRARLRQFPSLVNCCTIDWFNKWPAEALQCVAASFLHEIPHLGASTEDVNGMIQVCVKIHQSVAKKCQVYLAELARHNYVTPKSYLEFLSIFSSLIGKKKQELMTAKKRMKSGLDKLLQTAEDVARMQEELESARPLLAQAAKDTLATMEQLQVDTAVAEETRSAVQAEEMKAKVKAQTAQAIADDAQKDLAEALPALDAALASLRNLNKNDVTEVRAMQRPPLGVKMVIEAVCIMKGVKPKRVPGEKLGTKVDDYWELGRGLLQDPGKFLDSLFKYDKDNIADSVIKAIQPYIDSEEFQPAAIAKVSKACTSICQWVRAMHKYHFVAKVVEPKRRAWREAEEDLCATQQVLEEAKERLREVESGIAMLQDKYKMCIAKKEELEMKCEQCQQRLGRADMVKQPSNPRIMCSKLGTEFRIWQRSPCSLWSPSAAALPREQQVEDTRLDHTLINSLADEKVRWQDTVENLDYKISNITGDVLVASGFVAYLGPFTGHYRVALCNEWLRQLSENNIPHTKEPNLISTLGDPVEIRSWQASCRKTQHFRLKVAGLPNDTLSVENGVITQFSQRWTHYIDPQGQANKWIKNLEKVNGLEVAKMSDRDFLSSLENAITFGKPFLLENVSEELDPALEPVLLKQTYKQQGNTVLKMGDAVIPYHDGFKMYITTNLPNPHYNPEVSTKLTLINFTLSPSGLEDQLLGQVVAAERPDLEEARNQLIVSNAEMRQELKKIEDQILYRLSTSEGNPVDDLELIKVLEASKLKAGEIQAKVMVAEQTEKDINITRLQYVPVAIRSQILYFCVSDLSNVDPMYQYSLEWFLNIFQMGISNSEKADTLKDRIMNINNYITFSLYTNVCRSLFEKHKLMFAFLVCVRILMNDGQINMDEWQYLLSGGTIKEMWENPAPAWLYERAWGDILALSNLKNFSGFASDFAANLEAFRAIFDSPKPHRQAPPALEPLPGKWEAELDAFQKLLVLRCLRGDKITNAMQDFVALKLDRRFIEPQTTDLSVVFRESTATTPLVFVLSPGTDPAVDLYKFAEEMKFSEKLSAISLGQGQGPCAEAMMRNAMEQGNWVFFQNCHLAPSWMPSLERLVEGIDPSKVHQDFRLWLTSLPSNRFPVSILQNSSKMTIEPPRGLKANLLKSYISFSDDFLSSCPKVTEFKSLLLSLCFFHGTMLERRKFGPLGFNIPYEFTDGDLRICVSQLQMFLSEYTDIPYKVLKYTAGEINYGGRVTDDWDRRCVMNILEDFYKPEVLIPEFAYSESGIYKQISTSSDLDGYLQYIKSLPLNDSPELFGLHDNANITFAQNETFALLGAITQLQPKTFTVGGHSREELVEETSKVILAKLPAPMNLPEVIHKYPLLYEESMNTVLVQEVIRYNKLLEVIAQTLKDLLKALKGLVVMSSQLELMASSLYNNTVPEMWNAKAYPSLKPLASWVNDLVQRIEFLQKWISHGIPSVFWISGFFFPQAFLTGTLQNFARKYVISIDTISFSFKVMKEAVSELTRPPDEGCYIHGLFLEGARWDPAAFQLAESRPKELYTEMAVIWLLPVPNRKPPATGTYLCPIYKTLTRAGTLSTTGHSTNYVIAVEIPTDKPQKHWIKRGTALICALDF</sequence>
<feature type="domain" description="Dynein heavy chain AAA 5 extension" evidence="23">
    <location>
        <begin position="1693"/>
        <end position="1811"/>
    </location>
</feature>
<dbReference type="Gene3D" id="1.20.920.20">
    <property type="match status" value="1"/>
</dbReference>
<dbReference type="Gene3D" id="3.40.50.300">
    <property type="entry name" value="P-loop containing nucleotide triphosphate hydrolases"/>
    <property type="match status" value="5"/>
</dbReference>
<evidence type="ECO:0000259" key="26">
    <source>
        <dbReference type="Pfam" id="PF18199"/>
    </source>
</evidence>
<keyword evidence="4" id="KW-0963">Cytoplasm</keyword>
<gene>
    <name evidence="27" type="primary">Dnah1_1</name>
    <name evidence="27" type="ORF">RISTRI_R06761</name>
</gene>
<keyword evidence="28" id="KW-1185">Reference proteome</keyword>
<organism evidence="27 28">
    <name type="scientific">Rissa tridactyla</name>
    <name type="common">Black-legged kittiwake</name>
    <name type="synonym">Larus tridactyla</name>
    <dbReference type="NCBI Taxonomy" id="75485"/>
    <lineage>
        <taxon>Eukaryota</taxon>
        <taxon>Metazoa</taxon>
        <taxon>Chordata</taxon>
        <taxon>Craniata</taxon>
        <taxon>Vertebrata</taxon>
        <taxon>Euteleostomi</taxon>
        <taxon>Archelosauria</taxon>
        <taxon>Archosauria</taxon>
        <taxon>Dinosauria</taxon>
        <taxon>Saurischia</taxon>
        <taxon>Theropoda</taxon>
        <taxon>Coelurosauria</taxon>
        <taxon>Aves</taxon>
        <taxon>Neognathae</taxon>
        <taxon>Neoaves</taxon>
        <taxon>Charadriiformes</taxon>
        <taxon>Laridae</taxon>
        <taxon>Rissa</taxon>
    </lineage>
</organism>
<reference evidence="27 28" key="1">
    <citation type="submission" date="2019-09" db="EMBL/GenBank/DDBJ databases">
        <title>Bird 10,000 Genomes (B10K) Project - Family phase.</title>
        <authorList>
            <person name="Zhang G."/>
        </authorList>
    </citation>
    <scope>NUCLEOTIDE SEQUENCE [LARGE SCALE GENOMIC DNA]</scope>
    <source>
        <strain evidence="27">OUT-0021</strain>
        <tissue evidence="27">Blood</tissue>
    </source>
</reference>
<dbReference type="InterPro" id="IPR027417">
    <property type="entry name" value="P-loop_NTPase"/>
</dbReference>
<feature type="domain" description="Dynein heavy chain 3 AAA+ lid" evidence="24">
    <location>
        <begin position="2071"/>
        <end position="2164"/>
    </location>
</feature>
<dbReference type="Gene3D" id="1.20.140.100">
    <property type="entry name" value="Dynein heavy chain, N-terminal domain 2"/>
    <property type="match status" value="1"/>
</dbReference>
<proteinExistence type="inferred from homology"/>
<dbReference type="InterPro" id="IPR004273">
    <property type="entry name" value="Dynein_heavy_D6_P-loop"/>
</dbReference>
<evidence type="ECO:0000256" key="7">
    <source>
        <dbReference type="ARBA" id="ARBA00022741"/>
    </source>
</evidence>
<dbReference type="FunFam" id="3.40.50.300:FF:000044">
    <property type="entry name" value="Dynein heavy chain 5, axonemal"/>
    <property type="match status" value="1"/>
</dbReference>
<evidence type="ECO:0000313" key="28">
    <source>
        <dbReference type="Proteomes" id="UP000540089"/>
    </source>
</evidence>
<dbReference type="Gene3D" id="6.10.140.1060">
    <property type="match status" value="1"/>
</dbReference>
<dbReference type="InterPro" id="IPR041466">
    <property type="entry name" value="Dynein_AAA5_ext"/>
</dbReference>
<dbReference type="InterPro" id="IPR035706">
    <property type="entry name" value="AAA_9"/>
</dbReference>
<evidence type="ECO:0000256" key="8">
    <source>
        <dbReference type="ARBA" id="ARBA00022840"/>
    </source>
</evidence>
<comment type="caution">
    <text evidence="27">The sequence shown here is derived from an EMBL/GenBank/DDBJ whole genome shotgun (WGS) entry which is preliminary data.</text>
</comment>
<dbReference type="FunFam" id="1.20.58.1120:FF:000005">
    <property type="entry name" value="Dynein, axonemal, heavy chain 12"/>
    <property type="match status" value="1"/>
</dbReference>
<dbReference type="PANTHER" id="PTHR22878:SF73">
    <property type="entry name" value="DYNEIN AXONEMAL HEAVY CHAIN 1"/>
    <property type="match status" value="1"/>
</dbReference>
<comment type="similarity">
    <text evidence="3">Belongs to the dynein heavy chain family.</text>
</comment>
<dbReference type="Gene3D" id="1.10.8.710">
    <property type="match status" value="1"/>
</dbReference>
<dbReference type="Gene3D" id="1.20.58.1120">
    <property type="match status" value="1"/>
</dbReference>
<accession>A0A7L3T6J7</accession>
<dbReference type="FunFam" id="3.20.180.20:FF:000003">
    <property type="entry name" value="Dynein heavy chain 12, axonemal"/>
    <property type="match status" value="1"/>
</dbReference>
<dbReference type="InterPro" id="IPR035699">
    <property type="entry name" value="AAA_6"/>
</dbReference>
<dbReference type="Gene3D" id="1.10.472.130">
    <property type="match status" value="1"/>
</dbReference>
<dbReference type="FunFam" id="3.40.50.300:FF:002141">
    <property type="entry name" value="Dynein heavy chain"/>
    <property type="match status" value="1"/>
</dbReference>
<dbReference type="Pfam" id="PF17852">
    <property type="entry name" value="Dynein_AAA_lid"/>
    <property type="match status" value="1"/>
</dbReference>
<dbReference type="FunFam" id="1.10.8.710:FF:000004">
    <property type="entry name" value="Dynein axonemal heavy chain 6"/>
    <property type="match status" value="1"/>
</dbReference>
<dbReference type="InterPro" id="IPR043160">
    <property type="entry name" value="Dynein_C_barrel"/>
</dbReference>
<feature type="domain" description="Dynein heavy chain AAA lid" evidence="25">
    <location>
        <begin position="3541"/>
        <end position="3680"/>
    </location>
</feature>
<keyword evidence="14" id="KW-0206">Cytoskeleton</keyword>
<dbReference type="InterPro" id="IPR013602">
    <property type="entry name" value="Dynein_heavy_linker"/>
</dbReference>
<feature type="domain" description="Dynein heavy chain C-terminal" evidence="26">
    <location>
        <begin position="3686"/>
        <end position="3988"/>
    </location>
</feature>
<keyword evidence="6" id="KW-0677">Repeat</keyword>
<feature type="domain" description="Dynein heavy chain linker" evidence="18">
    <location>
        <begin position="669"/>
        <end position="1071"/>
    </location>
</feature>
<dbReference type="InterPro" id="IPR042228">
    <property type="entry name" value="Dynein_linker_3"/>
</dbReference>
<dbReference type="Gene3D" id="3.20.180.20">
    <property type="entry name" value="Dynein heavy chain, N-terminal domain 2"/>
    <property type="match status" value="1"/>
</dbReference>
<evidence type="ECO:0000259" key="23">
    <source>
        <dbReference type="Pfam" id="PF17852"/>
    </source>
</evidence>
<keyword evidence="12" id="KW-0969">Cilium</keyword>
<dbReference type="Proteomes" id="UP000540089">
    <property type="component" value="Unassembled WGS sequence"/>
</dbReference>
<feature type="domain" description="Dynein heavy chain coiled coil stalk" evidence="20">
    <location>
        <begin position="2490"/>
        <end position="2770"/>
    </location>
</feature>
<keyword evidence="8" id="KW-0067">ATP-binding</keyword>
<evidence type="ECO:0000259" key="19">
    <source>
        <dbReference type="Pfam" id="PF12774"/>
    </source>
</evidence>
<dbReference type="InterPro" id="IPR041589">
    <property type="entry name" value="DNAH3_AAA_lid_1"/>
</dbReference>
<evidence type="ECO:0000256" key="14">
    <source>
        <dbReference type="ARBA" id="ARBA00023212"/>
    </source>
</evidence>
<dbReference type="Pfam" id="PF18199">
    <property type="entry name" value="Dynein_C"/>
    <property type="match status" value="1"/>
</dbReference>
<dbReference type="SUPFAM" id="SSF52540">
    <property type="entry name" value="P-loop containing nucleoside triphosphate hydrolases"/>
    <property type="match status" value="4"/>
</dbReference>
<comment type="subcellular location">
    <subcellularLocation>
        <location evidence="1">Cell projection</location>
        <location evidence="1">Cilium</location>
        <location evidence="1">Flagellum</location>
    </subcellularLocation>
    <subcellularLocation>
        <location evidence="2">Cytoplasm</location>
        <location evidence="2">Cytoskeleton</location>
        <location evidence="2">Cilium axoneme</location>
    </subcellularLocation>
</comment>
<feature type="coiled-coil region" evidence="16">
    <location>
        <begin position="625"/>
        <end position="655"/>
    </location>
</feature>
<feature type="domain" description="Dynein heavy chain ATP-binding dynein motor region" evidence="22">
    <location>
        <begin position="2929"/>
        <end position="3146"/>
    </location>
</feature>
<dbReference type="Pfam" id="PF12780">
    <property type="entry name" value="AAA_8"/>
    <property type="match status" value="1"/>
</dbReference>
<evidence type="ECO:0000256" key="10">
    <source>
        <dbReference type="ARBA" id="ARBA00023017"/>
    </source>
</evidence>
<dbReference type="FunFam" id="1.20.1270.280:FF:000001">
    <property type="entry name" value="dynein heavy chain 7, axonemal"/>
    <property type="match status" value="1"/>
</dbReference>